<organism evidence="1 2">
    <name type="scientific">Ameca splendens</name>
    <dbReference type="NCBI Taxonomy" id="208324"/>
    <lineage>
        <taxon>Eukaryota</taxon>
        <taxon>Metazoa</taxon>
        <taxon>Chordata</taxon>
        <taxon>Craniata</taxon>
        <taxon>Vertebrata</taxon>
        <taxon>Euteleostomi</taxon>
        <taxon>Actinopterygii</taxon>
        <taxon>Neopterygii</taxon>
        <taxon>Teleostei</taxon>
        <taxon>Neoteleostei</taxon>
        <taxon>Acanthomorphata</taxon>
        <taxon>Ovalentaria</taxon>
        <taxon>Atherinomorphae</taxon>
        <taxon>Cyprinodontiformes</taxon>
        <taxon>Goodeidae</taxon>
        <taxon>Ameca</taxon>
    </lineage>
</organism>
<evidence type="ECO:0000313" key="2">
    <source>
        <dbReference type="Proteomes" id="UP001469553"/>
    </source>
</evidence>
<reference evidence="1 2" key="1">
    <citation type="submission" date="2021-06" db="EMBL/GenBank/DDBJ databases">
        <authorList>
            <person name="Palmer J.M."/>
        </authorList>
    </citation>
    <scope>NUCLEOTIDE SEQUENCE [LARGE SCALE GENOMIC DNA]</scope>
    <source>
        <strain evidence="1 2">AS_MEX2019</strain>
        <tissue evidence="1">Muscle</tissue>
    </source>
</reference>
<protein>
    <submittedName>
        <fullName evidence="1">Uncharacterized protein</fullName>
    </submittedName>
</protein>
<dbReference type="EMBL" id="JAHRIP010038027">
    <property type="protein sequence ID" value="MEQ2294835.1"/>
    <property type="molecule type" value="Genomic_DNA"/>
</dbReference>
<keyword evidence="2" id="KW-1185">Reference proteome</keyword>
<evidence type="ECO:0000313" key="1">
    <source>
        <dbReference type="EMBL" id="MEQ2294835.1"/>
    </source>
</evidence>
<proteinExistence type="predicted"/>
<gene>
    <name evidence="1" type="ORF">AMECASPLE_007881</name>
</gene>
<dbReference type="Proteomes" id="UP001469553">
    <property type="component" value="Unassembled WGS sequence"/>
</dbReference>
<name>A0ABV0YLY7_9TELE</name>
<accession>A0ABV0YLY7</accession>
<comment type="caution">
    <text evidence="1">The sequence shown here is derived from an EMBL/GenBank/DDBJ whole genome shotgun (WGS) entry which is preliminary data.</text>
</comment>
<sequence length="113" mass="12944">MLHHIMTFCGQNGLFRVCMTEYCVTSIYFNTKALKGAHLPDFVFLSVCVCVGDSWEAATIITPSPLLSFHTHQDCFLCLLYLQRFWYFEEATDLIGLAGKQSRWLHESCNPDV</sequence>